<dbReference type="Gene3D" id="3.90.176.10">
    <property type="entry name" value="Toxin ADP-ribosyltransferase, Chain A, domain 1"/>
    <property type="match status" value="1"/>
</dbReference>
<evidence type="ECO:0000313" key="8">
    <source>
        <dbReference type="EMBL" id="CAF2082342.1"/>
    </source>
</evidence>
<dbReference type="GO" id="GO:0106274">
    <property type="term" value="F:NAD+-protein-arginine ADP-ribosyltransferase activity"/>
    <property type="evidence" value="ECO:0007669"/>
    <property type="project" value="UniProtKB-EC"/>
</dbReference>
<dbReference type="EC" id="2.4.2.31" evidence="6"/>
<proteinExistence type="inferred from homology"/>
<evidence type="ECO:0000256" key="6">
    <source>
        <dbReference type="RuleBase" id="RU361228"/>
    </source>
</evidence>
<protein>
    <recommendedName>
        <fullName evidence="6">NAD(P)(+)--arginine ADP-ribosyltransferase</fullName>
        <ecNumber evidence="6">2.4.2.31</ecNumber>
    </recommendedName>
    <alternativeName>
        <fullName evidence="6">Mono(ADP-ribosyl)transferase</fullName>
    </alternativeName>
</protein>
<evidence type="ECO:0000313" key="9">
    <source>
        <dbReference type="Proteomes" id="UP000663856"/>
    </source>
</evidence>
<keyword evidence="2 6" id="KW-0328">Glycosyltransferase</keyword>
<sequence>MDYQGSTLTDSPIRIKWMWKSNLDPWNQSQPAEWSHYSDAENRIIEEAYTAKQTHAILDDYCIDFQHLIQISNNEEKNQRPVKRLAGDRNDKRLREERFIFNPIAPKRPFGGHYGWISPFITEVRQDLKLNPRQLPSQDDTIRPMIVEKAAFGIIEEGKKIGKQREAKWMAEQLMAQKENGMKEVWKCCAHLYSMESFLYKKLNEIMRLIGSEEHEHVWRSKIRTFGPFCLLLWDDPINKKPNKGKELLYRGANLTGTQIATYRNLSQRPDEYRSFQAFTSCSRNRTKAEIFGNALFIIKVSYAFTVDLSSSSEYPYEEEELIAPAVCFTVQQVEFDETTNKHLIYLDLRQRFNSKCEQLLHNFLCEPTNLFLKVDFLIYLLAELSLSAN</sequence>
<keyword evidence="6" id="KW-0521">NADP</keyword>
<dbReference type="PROSITE" id="PS51996">
    <property type="entry name" value="TR_MART"/>
    <property type="match status" value="1"/>
</dbReference>
<evidence type="ECO:0000256" key="1">
    <source>
        <dbReference type="ARBA" id="ARBA00009558"/>
    </source>
</evidence>
<dbReference type="Gene3D" id="3.30.720.50">
    <property type="match status" value="1"/>
</dbReference>
<accession>A0A816S7X8</accession>
<dbReference type="AlphaFoldDB" id="A0A816S7X8"/>
<comment type="catalytic activity">
    <reaction evidence="5 6">
        <text>L-arginyl-[protein] + NAD(+) = N(omega)-(ADP-D-ribosyl)-L-arginyl-[protein] + nicotinamide + H(+)</text>
        <dbReference type="Rhea" id="RHEA:19149"/>
        <dbReference type="Rhea" id="RHEA-COMP:10532"/>
        <dbReference type="Rhea" id="RHEA-COMP:15087"/>
        <dbReference type="ChEBI" id="CHEBI:15378"/>
        <dbReference type="ChEBI" id="CHEBI:17154"/>
        <dbReference type="ChEBI" id="CHEBI:29965"/>
        <dbReference type="ChEBI" id="CHEBI:57540"/>
        <dbReference type="ChEBI" id="CHEBI:142554"/>
        <dbReference type="EC" id="2.4.2.31"/>
    </reaction>
</comment>
<dbReference type="Pfam" id="PF02825">
    <property type="entry name" value="WWE"/>
    <property type="match status" value="1"/>
</dbReference>
<dbReference type="SUPFAM" id="SSF56399">
    <property type="entry name" value="ADP-ribosylation"/>
    <property type="match status" value="1"/>
</dbReference>
<keyword evidence="6" id="KW-0520">NAD</keyword>
<feature type="domain" description="WWE" evidence="7">
    <location>
        <begin position="2"/>
        <end position="84"/>
    </location>
</feature>
<dbReference type="GO" id="GO:0016779">
    <property type="term" value="F:nucleotidyltransferase activity"/>
    <property type="evidence" value="ECO:0007669"/>
    <property type="project" value="UniProtKB-KW"/>
</dbReference>
<dbReference type="SUPFAM" id="SSF117839">
    <property type="entry name" value="WWE domain"/>
    <property type="match status" value="1"/>
</dbReference>
<comment type="caution">
    <text evidence="8">The sequence shown here is derived from an EMBL/GenBank/DDBJ whole genome shotgun (WGS) entry which is preliminary data.</text>
</comment>
<keyword evidence="3 6" id="KW-0808">Transferase</keyword>
<name>A0A816S7X8_9BILA</name>
<reference evidence="8" key="1">
    <citation type="submission" date="2021-02" db="EMBL/GenBank/DDBJ databases">
        <authorList>
            <person name="Nowell W R."/>
        </authorList>
    </citation>
    <scope>NUCLEOTIDE SEQUENCE</scope>
</reference>
<dbReference type="InterPro" id="IPR037197">
    <property type="entry name" value="WWE_dom_sf"/>
</dbReference>
<dbReference type="EMBL" id="CAJNRF010006559">
    <property type="protein sequence ID" value="CAF2082342.1"/>
    <property type="molecule type" value="Genomic_DNA"/>
</dbReference>
<dbReference type="PROSITE" id="PS50918">
    <property type="entry name" value="WWE"/>
    <property type="match status" value="1"/>
</dbReference>
<evidence type="ECO:0000256" key="5">
    <source>
        <dbReference type="ARBA" id="ARBA00047597"/>
    </source>
</evidence>
<dbReference type="InterPro" id="IPR000768">
    <property type="entry name" value="ART"/>
</dbReference>
<evidence type="ECO:0000256" key="2">
    <source>
        <dbReference type="ARBA" id="ARBA00022676"/>
    </source>
</evidence>
<evidence type="ECO:0000256" key="4">
    <source>
        <dbReference type="ARBA" id="ARBA00022695"/>
    </source>
</evidence>
<keyword evidence="4" id="KW-0548">Nucleotidyltransferase</keyword>
<gene>
    <name evidence="8" type="ORF">WKI299_LOCUS16431</name>
</gene>
<dbReference type="Pfam" id="PF01129">
    <property type="entry name" value="ART"/>
    <property type="match status" value="1"/>
</dbReference>
<comment type="similarity">
    <text evidence="1 6">Belongs to the Arg-specific ADP-ribosyltransferase family.</text>
</comment>
<evidence type="ECO:0000259" key="7">
    <source>
        <dbReference type="PROSITE" id="PS50918"/>
    </source>
</evidence>
<dbReference type="Proteomes" id="UP000663856">
    <property type="component" value="Unassembled WGS sequence"/>
</dbReference>
<evidence type="ECO:0000256" key="3">
    <source>
        <dbReference type="ARBA" id="ARBA00022679"/>
    </source>
</evidence>
<organism evidence="8 9">
    <name type="scientific">Rotaria magnacalcarata</name>
    <dbReference type="NCBI Taxonomy" id="392030"/>
    <lineage>
        <taxon>Eukaryota</taxon>
        <taxon>Metazoa</taxon>
        <taxon>Spiralia</taxon>
        <taxon>Gnathifera</taxon>
        <taxon>Rotifera</taxon>
        <taxon>Eurotatoria</taxon>
        <taxon>Bdelloidea</taxon>
        <taxon>Philodinida</taxon>
        <taxon>Philodinidae</taxon>
        <taxon>Rotaria</taxon>
    </lineage>
</organism>
<dbReference type="InterPro" id="IPR004170">
    <property type="entry name" value="WWE_dom"/>
</dbReference>